<evidence type="ECO:0008006" key="6">
    <source>
        <dbReference type="Google" id="ProtNLM"/>
    </source>
</evidence>
<dbReference type="Proteomes" id="UP000186309">
    <property type="component" value="Chromosome"/>
</dbReference>
<dbReference type="Pfam" id="PF04289">
    <property type="entry name" value="DUF447_N"/>
    <property type="match status" value="1"/>
</dbReference>
<evidence type="ECO:0000256" key="1">
    <source>
        <dbReference type="SAM" id="MobiDB-lite"/>
    </source>
</evidence>
<proteinExistence type="predicted"/>
<dbReference type="RefSeq" id="WP_076343040.1">
    <property type="nucleotide sequence ID" value="NZ_CP019082.1"/>
</dbReference>
<dbReference type="OrthoDB" id="2112021at2"/>
<dbReference type="InterPro" id="IPR007386">
    <property type="entry name" value="DUF447_N"/>
</dbReference>
<dbReference type="AlphaFoldDB" id="A0A1U7CIN4"/>
<accession>A0A1U7CIN4</accession>
<evidence type="ECO:0000313" key="5">
    <source>
        <dbReference type="Proteomes" id="UP000186309"/>
    </source>
</evidence>
<protein>
    <recommendedName>
        <fullName evidence="6">DUF447 family protein</fullName>
    </recommendedName>
</protein>
<reference evidence="5" key="1">
    <citation type="submission" date="2016-12" db="EMBL/GenBank/DDBJ databases">
        <title>Comparative genomics of four Isosphaeraceae planctomycetes: a common pool of plasmids and glycoside hydrolase genes.</title>
        <authorList>
            <person name="Ivanova A."/>
        </authorList>
    </citation>
    <scope>NUCLEOTIDE SEQUENCE [LARGE SCALE GENOMIC DNA]</scope>
    <source>
        <strain evidence="5">PX4</strain>
    </source>
</reference>
<dbReference type="KEGG" id="pbor:BSF38_00172"/>
<feature type="domain" description="DUF447" evidence="3">
    <location>
        <begin position="131"/>
        <end position="183"/>
    </location>
</feature>
<dbReference type="InterPro" id="IPR012349">
    <property type="entry name" value="Split_barrel_FMN-bd"/>
</dbReference>
<dbReference type="Pfam" id="PF20766">
    <property type="entry name" value="DUF447_C"/>
    <property type="match status" value="1"/>
</dbReference>
<dbReference type="STRING" id="1387353.BSF38_00172"/>
<feature type="domain" description="DUF447" evidence="2">
    <location>
        <begin position="4"/>
        <end position="121"/>
    </location>
</feature>
<organism evidence="4 5">
    <name type="scientific">Paludisphaera borealis</name>
    <dbReference type="NCBI Taxonomy" id="1387353"/>
    <lineage>
        <taxon>Bacteria</taxon>
        <taxon>Pseudomonadati</taxon>
        <taxon>Planctomycetota</taxon>
        <taxon>Planctomycetia</taxon>
        <taxon>Isosphaerales</taxon>
        <taxon>Isosphaeraceae</taxon>
        <taxon>Paludisphaera</taxon>
    </lineage>
</organism>
<dbReference type="EMBL" id="CP019082">
    <property type="protein sequence ID" value="APW58768.1"/>
    <property type="molecule type" value="Genomic_DNA"/>
</dbReference>
<dbReference type="Gene3D" id="2.30.110.10">
    <property type="entry name" value="Electron Transport, Fmn-binding Protein, Chain A"/>
    <property type="match status" value="1"/>
</dbReference>
<evidence type="ECO:0000259" key="3">
    <source>
        <dbReference type="Pfam" id="PF20766"/>
    </source>
</evidence>
<keyword evidence="5" id="KW-1185">Reference proteome</keyword>
<feature type="region of interest" description="Disordered" evidence="1">
    <location>
        <begin position="186"/>
        <end position="205"/>
    </location>
</feature>
<gene>
    <name evidence="4" type="ORF">BSF38_00172</name>
</gene>
<dbReference type="InterPro" id="IPR049288">
    <property type="entry name" value="DUF447_C"/>
</dbReference>
<sequence length="205" mass="22298">MILEGIVTTQSPSGLLNIAPMGPKIAPDMNMGTFVLRPFKTSTTYQNLKAHGEGVFHVTDDVLLLAQAAIGVPFDPEPATRPADSVEGRILVGACRYYEFQTIVLDDLDERTTVLVETVAEGRQRDFLGFNRARHAVVEAAILATRIALIPPAEILGEFQKLAVLVDKTGGPVEHRAFDLLREHVRRAAESTPPPPPPDRKASPS</sequence>
<evidence type="ECO:0000259" key="2">
    <source>
        <dbReference type="Pfam" id="PF04289"/>
    </source>
</evidence>
<name>A0A1U7CIN4_9BACT</name>
<dbReference type="SUPFAM" id="SSF50475">
    <property type="entry name" value="FMN-binding split barrel"/>
    <property type="match status" value="1"/>
</dbReference>
<dbReference type="Gene3D" id="1.20.58.290">
    <property type="entry name" value="Hypothetical membrane protein ta0354_69_121"/>
    <property type="match status" value="1"/>
</dbReference>
<evidence type="ECO:0000313" key="4">
    <source>
        <dbReference type="EMBL" id="APW58768.1"/>
    </source>
</evidence>